<dbReference type="InterPro" id="IPR005076">
    <property type="entry name" value="Glyco_trans_6"/>
</dbReference>
<reference evidence="5" key="1">
    <citation type="submission" date="2020-05" db="EMBL/GenBank/DDBJ databases">
        <authorList>
            <person name="Chiriac C."/>
            <person name="Salcher M."/>
            <person name="Ghai R."/>
            <person name="Kavagutti S V."/>
        </authorList>
    </citation>
    <scope>NUCLEOTIDE SEQUENCE</scope>
</reference>
<name>A0A6J7HL60_9ZZZZ</name>
<protein>
    <submittedName>
        <fullName evidence="5">Unannotated protein</fullName>
    </submittedName>
</protein>
<comment type="similarity">
    <text evidence="2">Belongs to the glycosyltransferase 6 family.</text>
</comment>
<evidence type="ECO:0000256" key="1">
    <source>
        <dbReference type="ARBA" id="ARBA00001936"/>
    </source>
</evidence>
<organism evidence="5">
    <name type="scientific">freshwater metagenome</name>
    <dbReference type="NCBI Taxonomy" id="449393"/>
    <lineage>
        <taxon>unclassified sequences</taxon>
        <taxon>metagenomes</taxon>
        <taxon>ecological metagenomes</taxon>
    </lineage>
</organism>
<proteinExistence type="inferred from homology"/>
<keyword evidence="3" id="KW-0328">Glycosyltransferase</keyword>
<dbReference type="PANTHER" id="PTHR10462">
    <property type="entry name" value="GLYCOSYLTRANSFERASE-RELATED"/>
    <property type="match status" value="1"/>
</dbReference>
<accession>A0A6J7HL60</accession>
<sequence>MTVLIFIIATEKYIRFFPKLKKTIQQYFLTDYKKVFYVFTNHDLENEVDVIYDKIFPLPWPLPSLLRFHLFSNSKLPDNIDLIYYFDVDTYLVDYIGNEVLHNKDEKISVVSHPYNLLDPNYNSFETNTQSTSYVENWKNYEYIHASFFGGYKDNFLSMCDDIKKLIDVDLKSNIIGKWYDESYLNKYVIDNKCKILDCGYSHPDFWAGDLPVKKKIIHLIKDWESIRGYRNEKTAGVCLIAVGDSCYAQYAYNLAASIKYTDEDAKIAVFTYGTCIDILNDEEKKIFDNIIFIKSEDLYINGRMHPNLFKLYLYKYTPFEYSVYMDVDSIWVSKFKFSQLVDNYIRDNINFVGQCRDVIDIREKPLLYGFHDTNKINLHFKFESNIAYQLHGQFVLFNKTEENIKFFEESIKIYLYQLDKKIVDWNWFNCPIEEFSMTVATLTLPFKVDDRVIKVAPVITQDENIYEIDKTSSKKLILTINGSETHDIANKIGGYVCISQDITQRYIKLYNQTVDEINNSSNFKLKYWIQKNCIL</sequence>
<keyword evidence="4" id="KW-0808">Transferase</keyword>
<dbReference type="GO" id="GO:0005975">
    <property type="term" value="P:carbohydrate metabolic process"/>
    <property type="evidence" value="ECO:0007669"/>
    <property type="project" value="InterPro"/>
</dbReference>
<comment type="cofactor">
    <cofactor evidence="1">
        <name>Mn(2+)</name>
        <dbReference type="ChEBI" id="CHEBI:29035"/>
    </cofactor>
</comment>
<evidence type="ECO:0000256" key="2">
    <source>
        <dbReference type="ARBA" id="ARBA00010413"/>
    </source>
</evidence>
<dbReference type="Pfam" id="PF03414">
    <property type="entry name" value="Glyco_transf_6"/>
    <property type="match status" value="1"/>
</dbReference>
<dbReference type="PANTHER" id="PTHR10462:SF53">
    <property type="entry name" value="HISTO-BLOOD GROUP ABO SYSTEM TRANSFERASE 1-LIKE"/>
    <property type="match status" value="1"/>
</dbReference>
<dbReference type="GO" id="GO:0016020">
    <property type="term" value="C:membrane"/>
    <property type="evidence" value="ECO:0007669"/>
    <property type="project" value="InterPro"/>
</dbReference>
<dbReference type="GO" id="GO:0016758">
    <property type="term" value="F:hexosyltransferase activity"/>
    <property type="evidence" value="ECO:0007669"/>
    <property type="project" value="InterPro"/>
</dbReference>
<dbReference type="SUPFAM" id="SSF53448">
    <property type="entry name" value="Nucleotide-diphospho-sugar transferases"/>
    <property type="match status" value="2"/>
</dbReference>
<dbReference type="AlphaFoldDB" id="A0A6J7HL60"/>
<evidence type="ECO:0000256" key="3">
    <source>
        <dbReference type="ARBA" id="ARBA00022676"/>
    </source>
</evidence>
<dbReference type="Gene3D" id="3.90.550.10">
    <property type="entry name" value="Spore Coat Polysaccharide Biosynthesis Protein SpsA, Chain A"/>
    <property type="match status" value="1"/>
</dbReference>
<dbReference type="EMBL" id="CAFBMK010000087">
    <property type="protein sequence ID" value="CAB4917175.1"/>
    <property type="molecule type" value="Genomic_DNA"/>
</dbReference>
<gene>
    <name evidence="5" type="ORF">UFOPK3564_01633</name>
</gene>
<evidence type="ECO:0000313" key="5">
    <source>
        <dbReference type="EMBL" id="CAB4917175.1"/>
    </source>
</evidence>
<dbReference type="InterPro" id="IPR029044">
    <property type="entry name" value="Nucleotide-diphossugar_trans"/>
</dbReference>
<evidence type="ECO:0000256" key="4">
    <source>
        <dbReference type="ARBA" id="ARBA00022679"/>
    </source>
</evidence>